<evidence type="ECO:0000259" key="1">
    <source>
        <dbReference type="Pfam" id="PF00804"/>
    </source>
</evidence>
<dbReference type="EMBL" id="MLFT02000005">
    <property type="protein sequence ID" value="PHT47937.1"/>
    <property type="molecule type" value="Genomic_DNA"/>
</dbReference>
<reference evidence="3" key="2">
    <citation type="journal article" date="2017" name="J. Anim. Genet.">
        <title>Multiple reference genome sequences of hot pepper reveal the massive evolution of plant disease resistance genes by retroduplication.</title>
        <authorList>
            <person name="Kim S."/>
            <person name="Park J."/>
            <person name="Yeom S.-I."/>
            <person name="Kim Y.-M."/>
            <person name="Seo E."/>
            <person name="Kim K.-T."/>
            <person name="Kim M.-S."/>
            <person name="Lee J.M."/>
            <person name="Cheong K."/>
            <person name="Shin H.-S."/>
            <person name="Kim S.-B."/>
            <person name="Han K."/>
            <person name="Lee J."/>
            <person name="Park M."/>
            <person name="Lee H.-A."/>
            <person name="Lee H.-Y."/>
            <person name="Lee Y."/>
            <person name="Oh S."/>
            <person name="Lee J.H."/>
            <person name="Choi E."/>
            <person name="Choi E."/>
            <person name="Lee S.E."/>
            <person name="Jeon J."/>
            <person name="Kim H."/>
            <person name="Choi G."/>
            <person name="Song H."/>
            <person name="Lee J."/>
            <person name="Lee S.-C."/>
            <person name="Kwon J.-K."/>
            <person name="Lee H.-Y."/>
            <person name="Koo N."/>
            <person name="Hong Y."/>
            <person name="Kim R.W."/>
            <person name="Kang W.-H."/>
            <person name="Huh J.H."/>
            <person name="Kang B.-C."/>
            <person name="Yang T.-J."/>
            <person name="Lee Y.-H."/>
            <person name="Bennetzen J.L."/>
            <person name="Choi D."/>
        </authorList>
    </citation>
    <scope>NUCLEOTIDE SEQUENCE [LARGE SCALE GENOMIC DNA]</scope>
    <source>
        <strain evidence="3">cv. PBC81</strain>
    </source>
</reference>
<evidence type="ECO:0000313" key="2">
    <source>
        <dbReference type="EMBL" id="PHT47937.1"/>
    </source>
</evidence>
<protein>
    <recommendedName>
        <fullName evidence="1">Syntaxin N-terminal domain-containing protein</fullName>
    </recommendedName>
</protein>
<dbReference type="Pfam" id="PF00804">
    <property type="entry name" value="Syntaxin"/>
    <property type="match status" value="1"/>
</dbReference>
<dbReference type="AlphaFoldDB" id="A0A2G2WRS6"/>
<dbReference type="GO" id="GO:0016020">
    <property type="term" value="C:membrane"/>
    <property type="evidence" value="ECO:0007669"/>
    <property type="project" value="InterPro"/>
</dbReference>
<dbReference type="OrthoDB" id="1280587at2759"/>
<name>A0A2G2WRS6_CAPBA</name>
<dbReference type="InterPro" id="IPR006011">
    <property type="entry name" value="Syntaxin_N"/>
</dbReference>
<sequence>MIDMSASILTGSLKRSSRRGVAKNAPRHFGEIACTRYPFSFAFTSFLCKAKIVKAKLEALDKSNVANHKLLVAYAEGTMVDRTRVNMTNGLRMEEAGDCNEK</sequence>
<gene>
    <name evidence="2" type="ORF">CQW23_12145</name>
</gene>
<comment type="caution">
    <text evidence="2">The sequence shown here is derived from an EMBL/GenBank/DDBJ whole genome shotgun (WGS) entry which is preliminary data.</text>
</comment>
<keyword evidence="3" id="KW-1185">Reference proteome</keyword>
<evidence type="ECO:0000313" key="3">
    <source>
        <dbReference type="Proteomes" id="UP000224567"/>
    </source>
</evidence>
<dbReference type="Proteomes" id="UP000224567">
    <property type="component" value="Unassembled WGS sequence"/>
</dbReference>
<proteinExistence type="predicted"/>
<accession>A0A2G2WRS6</accession>
<dbReference type="STRING" id="33114.A0A2G2WRS6"/>
<organism evidence="2 3">
    <name type="scientific">Capsicum baccatum</name>
    <name type="common">Peruvian pepper</name>
    <dbReference type="NCBI Taxonomy" id="33114"/>
    <lineage>
        <taxon>Eukaryota</taxon>
        <taxon>Viridiplantae</taxon>
        <taxon>Streptophyta</taxon>
        <taxon>Embryophyta</taxon>
        <taxon>Tracheophyta</taxon>
        <taxon>Spermatophyta</taxon>
        <taxon>Magnoliopsida</taxon>
        <taxon>eudicotyledons</taxon>
        <taxon>Gunneridae</taxon>
        <taxon>Pentapetalae</taxon>
        <taxon>asterids</taxon>
        <taxon>lamiids</taxon>
        <taxon>Solanales</taxon>
        <taxon>Solanaceae</taxon>
        <taxon>Solanoideae</taxon>
        <taxon>Capsiceae</taxon>
        <taxon>Capsicum</taxon>
    </lineage>
</organism>
<reference evidence="2 3" key="1">
    <citation type="journal article" date="2017" name="Genome Biol.">
        <title>New reference genome sequences of hot pepper reveal the massive evolution of plant disease-resistance genes by retroduplication.</title>
        <authorList>
            <person name="Kim S."/>
            <person name="Park J."/>
            <person name="Yeom S.I."/>
            <person name="Kim Y.M."/>
            <person name="Seo E."/>
            <person name="Kim K.T."/>
            <person name="Kim M.S."/>
            <person name="Lee J.M."/>
            <person name="Cheong K."/>
            <person name="Shin H.S."/>
            <person name="Kim S.B."/>
            <person name="Han K."/>
            <person name="Lee J."/>
            <person name="Park M."/>
            <person name="Lee H.A."/>
            <person name="Lee H.Y."/>
            <person name="Lee Y."/>
            <person name="Oh S."/>
            <person name="Lee J.H."/>
            <person name="Choi E."/>
            <person name="Choi E."/>
            <person name="Lee S.E."/>
            <person name="Jeon J."/>
            <person name="Kim H."/>
            <person name="Choi G."/>
            <person name="Song H."/>
            <person name="Lee J."/>
            <person name="Lee S.C."/>
            <person name="Kwon J.K."/>
            <person name="Lee H.Y."/>
            <person name="Koo N."/>
            <person name="Hong Y."/>
            <person name="Kim R.W."/>
            <person name="Kang W.H."/>
            <person name="Huh J.H."/>
            <person name="Kang B.C."/>
            <person name="Yang T.J."/>
            <person name="Lee Y.H."/>
            <person name="Bennetzen J.L."/>
            <person name="Choi D."/>
        </authorList>
    </citation>
    <scope>NUCLEOTIDE SEQUENCE [LARGE SCALE GENOMIC DNA]</scope>
    <source>
        <strain evidence="3">cv. PBC81</strain>
    </source>
</reference>
<feature type="domain" description="Syntaxin N-terminal" evidence="1">
    <location>
        <begin position="48"/>
        <end position="93"/>
    </location>
</feature>